<dbReference type="Proteomes" id="UP000736787">
    <property type="component" value="Unassembled WGS sequence"/>
</dbReference>
<proteinExistence type="predicted"/>
<evidence type="ECO:0000313" key="3">
    <source>
        <dbReference type="Proteomes" id="UP000736787"/>
    </source>
</evidence>
<feature type="compositionally biased region" description="Polar residues" evidence="1">
    <location>
        <begin position="191"/>
        <end position="202"/>
    </location>
</feature>
<feature type="compositionally biased region" description="Polar residues" evidence="1">
    <location>
        <begin position="209"/>
        <end position="219"/>
    </location>
</feature>
<dbReference type="AlphaFoldDB" id="A0A8T1DCL7"/>
<dbReference type="VEuPathDB" id="FungiDB:PC110_g9290"/>
<evidence type="ECO:0000313" key="2">
    <source>
        <dbReference type="EMBL" id="KAG2939204.1"/>
    </source>
</evidence>
<comment type="caution">
    <text evidence="2">The sequence shown here is derived from an EMBL/GenBank/DDBJ whole genome shotgun (WGS) entry which is preliminary data.</text>
</comment>
<accession>A0A8T1DCL7</accession>
<protein>
    <submittedName>
        <fullName evidence="2">Uncharacterized protein</fullName>
    </submittedName>
</protein>
<sequence length="375" mass="40190">MAEEIRPVTRALRIQLRVQNVQRDVPSAVRQALPAPKAHRRPHEARLQAATTSAPHSIAAQCNGLVQTVSDPVFASSVGQVVQPNIIIPAQGHPTLPDIIGSAAAATLLMSYAPLTHRSPKNAVVNQPAQPITAQSFEVSTSARSLLSVFGSTINDQAAAITTDNRNNIGTVDTNAGGGREMDTHFGFGEGSSTYSSPAPTNDSEHNGGIQNTISTNVDDLSEASTGGCSDTGTSGNDGDGNEAHMPADDIEAYAVIDLEEEEGYETDSEYNENVDINIDACDDISSDEDEEAVSADDELLEMSQNKTQIKAVKHSGWRYDTSSAQEYPGLYKTAPGPLEAFMPRNRFDEIMRSLHFPNNNDTNAKNDRALLLEN</sequence>
<gene>
    <name evidence="2" type="ORF">PC117_g11012</name>
</gene>
<feature type="region of interest" description="Disordered" evidence="1">
    <location>
        <begin position="32"/>
        <end position="52"/>
    </location>
</feature>
<reference evidence="2" key="1">
    <citation type="submission" date="2018-10" db="EMBL/GenBank/DDBJ databases">
        <title>Effector identification in a new, highly contiguous assembly of the strawberry crown rot pathogen Phytophthora cactorum.</title>
        <authorList>
            <person name="Armitage A.D."/>
            <person name="Nellist C.F."/>
            <person name="Bates H."/>
            <person name="Vickerstaff R.J."/>
            <person name="Harrison R.J."/>
        </authorList>
    </citation>
    <scope>NUCLEOTIDE SEQUENCE</scope>
    <source>
        <strain evidence="2">4040</strain>
    </source>
</reference>
<name>A0A8T1DCL7_9STRA</name>
<feature type="region of interest" description="Disordered" evidence="1">
    <location>
        <begin position="189"/>
        <end position="246"/>
    </location>
</feature>
<dbReference type="EMBL" id="RCMK01000277">
    <property type="protein sequence ID" value="KAG2939204.1"/>
    <property type="molecule type" value="Genomic_DNA"/>
</dbReference>
<organism evidence="2 3">
    <name type="scientific">Phytophthora cactorum</name>
    <dbReference type="NCBI Taxonomy" id="29920"/>
    <lineage>
        <taxon>Eukaryota</taxon>
        <taxon>Sar</taxon>
        <taxon>Stramenopiles</taxon>
        <taxon>Oomycota</taxon>
        <taxon>Peronosporomycetes</taxon>
        <taxon>Peronosporales</taxon>
        <taxon>Peronosporaceae</taxon>
        <taxon>Phytophthora</taxon>
    </lineage>
</organism>
<feature type="compositionally biased region" description="Low complexity" evidence="1">
    <location>
        <begin position="225"/>
        <end position="237"/>
    </location>
</feature>
<evidence type="ECO:0000256" key="1">
    <source>
        <dbReference type="SAM" id="MobiDB-lite"/>
    </source>
</evidence>